<proteinExistence type="predicted"/>
<dbReference type="AlphaFoldDB" id="A0AA86Q5Y2"/>
<reference evidence="1" key="1">
    <citation type="submission" date="2023-06" db="EMBL/GenBank/DDBJ databases">
        <authorList>
            <person name="Kurt Z."/>
        </authorList>
    </citation>
    <scope>NUCLEOTIDE SEQUENCE</scope>
</reference>
<evidence type="ECO:0000313" key="5">
    <source>
        <dbReference type="EMBL" id="CAL6050826.1"/>
    </source>
</evidence>
<dbReference type="EMBL" id="CATOUU010000764">
    <property type="protein sequence ID" value="CAI9946670.1"/>
    <property type="molecule type" value="Genomic_DNA"/>
</dbReference>
<sequence length="253" mass="29844">MAHTFQTSVLNTSFQSLKDDVEDIRLLTSGPCLILTNDTQILFLRAVYLYKQYHAFCIKHQQFKDFYISDKQICKLIAIVHALRSLNLYCYSVESFFSLLEQYHDLDPSLVYQPMLNYTLFKTQKANYLQKSEQIDRVFSGLCQCQYARFLNYELVEEIERYVFVVSKNEDVQYFKGIFQKVYGLFEINILYNMQIHRIQPAEVVLAIIFYLDKEQKDCVTQLGTQFMKDHGDQWGADFDLVVNVSEKIIENV</sequence>
<dbReference type="Proteomes" id="UP001642409">
    <property type="component" value="Unassembled WGS sequence"/>
</dbReference>
<comment type="caution">
    <text evidence="1">The sequence shown here is derived from an EMBL/GenBank/DDBJ whole genome shotgun (WGS) entry which is preliminary data.</text>
</comment>
<reference evidence="3 6" key="2">
    <citation type="submission" date="2024-07" db="EMBL/GenBank/DDBJ databases">
        <authorList>
            <person name="Akdeniz Z."/>
        </authorList>
    </citation>
    <scope>NUCLEOTIDE SEQUENCE [LARGE SCALE GENOMIC DNA]</scope>
</reference>
<evidence type="ECO:0000313" key="3">
    <source>
        <dbReference type="EMBL" id="CAL5996075.1"/>
    </source>
</evidence>
<organism evidence="1">
    <name type="scientific">Hexamita inflata</name>
    <dbReference type="NCBI Taxonomy" id="28002"/>
    <lineage>
        <taxon>Eukaryota</taxon>
        <taxon>Metamonada</taxon>
        <taxon>Diplomonadida</taxon>
        <taxon>Hexamitidae</taxon>
        <taxon>Hexamitinae</taxon>
        <taxon>Hexamita</taxon>
    </lineage>
</organism>
<evidence type="ECO:0000313" key="1">
    <source>
        <dbReference type="EMBL" id="CAI9946670.1"/>
    </source>
</evidence>
<evidence type="ECO:0000313" key="4">
    <source>
        <dbReference type="EMBL" id="CAL6018387.1"/>
    </source>
</evidence>
<evidence type="ECO:0000313" key="6">
    <source>
        <dbReference type="Proteomes" id="UP001642409"/>
    </source>
</evidence>
<dbReference type="EMBL" id="CAXDID020000080">
    <property type="protein sequence ID" value="CAL6018387.1"/>
    <property type="molecule type" value="Genomic_DNA"/>
</dbReference>
<name>A0AA86Q5Y2_9EUKA</name>
<keyword evidence="6" id="KW-1185">Reference proteome</keyword>
<evidence type="ECO:0000313" key="2">
    <source>
        <dbReference type="EMBL" id="CAI9971339.1"/>
    </source>
</evidence>
<dbReference type="EMBL" id="CAXDID020000186">
    <property type="protein sequence ID" value="CAL6050826.1"/>
    <property type="molecule type" value="Genomic_DNA"/>
</dbReference>
<dbReference type="EMBL" id="CATOUU010001090">
    <property type="protein sequence ID" value="CAI9971339.1"/>
    <property type="molecule type" value="Genomic_DNA"/>
</dbReference>
<dbReference type="EMBL" id="CAXDID020000034">
    <property type="protein sequence ID" value="CAL5996075.1"/>
    <property type="molecule type" value="Genomic_DNA"/>
</dbReference>
<gene>
    <name evidence="3" type="ORF">HINF_LOCUS14527</name>
    <name evidence="4" type="ORF">HINF_LOCUS26445</name>
    <name evidence="1" type="ORF">HINF_LOCUS34315</name>
    <name evidence="5" type="ORF">HINF_LOCUS44073</name>
    <name evidence="2" type="ORF">HINF_LOCUS58984</name>
</gene>
<accession>A0AA86Q5Y2</accession>
<protein>
    <submittedName>
        <fullName evidence="3">Hypothetical_protein</fullName>
    </submittedName>
</protein>